<comment type="caution">
    <text evidence="2">The sequence shown here is derived from an EMBL/GenBank/DDBJ whole genome shotgun (WGS) entry which is preliminary data.</text>
</comment>
<keyword evidence="3" id="KW-1185">Reference proteome</keyword>
<dbReference type="RefSeq" id="WP_206961426.1">
    <property type="nucleotide sequence ID" value="NZ_BAAAJJ010000004.1"/>
</dbReference>
<evidence type="ECO:0000313" key="3">
    <source>
        <dbReference type="Proteomes" id="UP000664167"/>
    </source>
</evidence>
<evidence type="ECO:0000313" key="2">
    <source>
        <dbReference type="EMBL" id="MBO0512026.1"/>
    </source>
</evidence>
<dbReference type="InterPro" id="IPR059130">
    <property type="entry name" value="MmpA_put"/>
</dbReference>
<gene>
    <name evidence="2" type="ORF">J0695_09390</name>
</gene>
<evidence type="ECO:0000256" key="1">
    <source>
        <dbReference type="SAM" id="Phobius"/>
    </source>
</evidence>
<dbReference type="AlphaFoldDB" id="A0A939JDH3"/>
<dbReference type="Proteomes" id="UP000664167">
    <property type="component" value="Unassembled WGS sequence"/>
</dbReference>
<dbReference type="EMBL" id="JAFLRJ010000082">
    <property type="protein sequence ID" value="MBO0512026.1"/>
    <property type="molecule type" value="Genomic_DNA"/>
</dbReference>
<accession>A0A939JDH3</accession>
<keyword evidence="1" id="KW-1133">Transmembrane helix</keyword>
<feature type="transmembrane region" description="Helical" evidence="1">
    <location>
        <begin position="20"/>
        <end position="44"/>
    </location>
</feature>
<name>A0A939JDH3_9ACTN</name>
<organism evidence="2 3">
    <name type="scientific">Streptomyces beijiangensis</name>
    <dbReference type="NCBI Taxonomy" id="163361"/>
    <lineage>
        <taxon>Bacteria</taxon>
        <taxon>Bacillati</taxon>
        <taxon>Actinomycetota</taxon>
        <taxon>Actinomycetes</taxon>
        <taxon>Kitasatosporales</taxon>
        <taxon>Streptomycetaceae</taxon>
        <taxon>Streptomyces</taxon>
    </lineage>
</organism>
<keyword evidence="1" id="KW-0472">Membrane</keyword>
<dbReference type="NCBIfam" id="NF046122">
    <property type="entry name" value="morpho_MmpA"/>
    <property type="match status" value="1"/>
</dbReference>
<proteinExistence type="predicted"/>
<reference evidence="2" key="1">
    <citation type="submission" date="2021-03" db="EMBL/GenBank/DDBJ databases">
        <title>Streptomyces poriferae sp. nov., a novel marine sponge-derived Actinobacteria species with anti-MRSA activity.</title>
        <authorList>
            <person name="Sandoval-Powers M."/>
            <person name="Kralova S."/>
            <person name="Nguyen G.-S."/>
            <person name="Fawwal D."/>
            <person name="Degnes K."/>
            <person name="Klinkenberg G."/>
            <person name="Sletta H."/>
            <person name="Wentzel A."/>
            <person name="Liles M.R."/>
        </authorList>
    </citation>
    <scope>NUCLEOTIDE SEQUENCE</scope>
    <source>
        <strain evidence="2">DSM 41794</strain>
    </source>
</reference>
<sequence>MTTQRAAATTTTAERTVMGVLAVAALAAVVWVGLMVLTIGSWALSG</sequence>
<keyword evidence="1" id="KW-0812">Transmembrane</keyword>
<protein>
    <submittedName>
        <fullName evidence="2">Uncharacterized protein</fullName>
    </submittedName>
</protein>